<comment type="similarity">
    <text evidence="2 7">Belongs to the Mediator complex subunit 1 family.</text>
</comment>
<comment type="function">
    <text evidence="7">Component of the Mediator complex, a coactivator involved in the regulated transcription of nearly all RNA polymerase II-dependent genes. Mediator functions as a bridge to convey information from gene-specific regulatory proteins to the basal RNA polymerase II transcription machinery. Mediator is recruited to promoters by direct interactions with regulatory proteins and serves as a scaffold for the assembly of a functional preinitiation complex with RNA polymerase II and the general transcription factors.</text>
</comment>
<keyword evidence="3 7" id="KW-0805">Transcription regulation</keyword>
<evidence type="ECO:0000256" key="5">
    <source>
        <dbReference type="ARBA" id="ARBA00023163"/>
    </source>
</evidence>
<dbReference type="Proteomes" id="UP000186594">
    <property type="component" value="Unassembled WGS sequence"/>
</dbReference>
<comment type="caution">
    <text evidence="10">The sequence shown here is derived from an EMBL/GenBank/DDBJ whole genome shotgun (WGS) entry which is preliminary data.</text>
</comment>
<dbReference type="GO" id="GO:0045944">
    <property type="term" value="P:positive regulation of transcription by RNA polymerase II"/>
    <property type="evidence" value="ECO:0007669"/>
    <property type="project" value="UniProtKB-ARBA"/>
</dbReference>
<evidence type="ECO:0000256" key="2">
    <source>
        <dbReference type="ARBA" id="ARBA00006210"/>
    </source>
</evidence>
<keyword evidence="5 7" id="KW-0804">Transcription</keyword>
<organism evidence="10 11">
    <name type="scientific">Neolecta irregularis (strain DAH-3)</name>
    <dbReference type="NCBI Taxonomy" id="1198029"/>
    <lineage>
        <taxon>Eukaryota</taxon>
        <taxon>Fungi</taxon>
        <taxon>Dikarya</taxon>
        <taxon>Ascomycota</taxon>
        <taxon>Taphrinomycotina</taxon>
        <taxon>Neolectales</taxon>
        <taxon>Neolectaceae</taxon>
        <taxon>Neolecta</taxon>
    </lineage>
</organism>
<evidence type="ECO:0000256" key="3">
    <source>
        <dbReference type="ARBA" id="ARBA00023015"/>
    </source>
</evidence>
<comment type="subcellular location">
    <subcellularLocation>
        <location evidence="1 7">Nucleus</location>
    </subcellularLocation>
</comment>
<keyword evidence="4 7" id="KW-0010">Activator</keyword>
<evidence type="ECO:0000256" key="8">
    <source>
        <dbReference type="SAM" id="MobiDB-lite"/>
    </source>
</evidence>
<dbReference type="InterPro" id="IPR019680">
    <property type="entry name" value="Mediator_Med1"/>
</dbReference>
<keyword evidence="11" id="KW-1185">Reference proteome</keyword>
<dbReference type="GO" id="GO:0016592">
    <property type="term" value="C:mediator complex"/>
    <property type="evidence" value="ECO:0007669"/>
    <property type="project" value="InterPro"/>
</dbReference>
<proteinExistence type="inferred from homology"/>
<keyword evidence="6 7" id="KW-0539">Nucleus</keyword>
<dbReference type="EMBL" id="LXFE01000234">
    <property type="protein sequence ID" value="OLL26161.1"/>
    <property type="molecule type" value="Genomic_DNA"/>
</dbReference>
<dbReference type="Pfam" id="PF10744">
    <property type="entry name" value="Med1"/>
    <property type="match status" value="1"/>
</dbReference>
<accession>A0A1U7LUH0</accession>
<name>A0A1U7LUH0_NEOID</name>
<feature type="region of interest" description="Disordered" evidence="8">
    <location>
        <begin position="1"/>
        <end position="38"/>
    </location>
</feature>
<evidence type="ECO:0000313" key="10">
    <source>
        <dbReference type="EMBL" id="OLL26161.1"/>
    </source>
</evidence>
<protein>
    <recommendedName>
        <fullName evidence="7">Mediator of RNA polymerase II transcription subunit 1</fullName>
    </recommendedName>
    <alternativeName>
        <fullName evidence="7">Mediator complex subunit 1</fullName>
    </alternativeName>
</protein>
<evidence type="ECO:0000313" key="11">
    <source>
        <dbReference type="Proteomes" id="UP000186594"/>
    </source>
</evidence>
<dbReference type="AlphaFoldDB" id="A0A1U7LUH0"/>
<sequence>MTTTTTTTTTPPATTTTTPAPTTTTAPTPTPTTTPSTLSTPTAIAAAARARGLQCFVDASPALTTLSVAGTLVVIDIDFAADCTVQRVQVAYADPAGEPSLDPRAAALLKHSLARAPSIGPFLRNLAPLCRLDAASLPAFDCFAAIKLVADHLCLRSDIGKVHYNDARFGLHVEYAHNHSAEISYEPCRPPADSFDVDIPPLLTPSPNDDRPLLVALLSQSIWIPLSLARKLCLLMDLPSSDLIFPGPDNSLETVLVRSLVLASNF</sequence>
<evidence type="ECO:0000256" key="4">
    <source>
        <dbReference type="ARBA" id="ARBA00023159"/>
    </source>
</evidence>
<evidence type="ECO:0000256" key="7">
    <source>
        <dbReference type="RuleBase" id="RU364059"/>
    </source>
</evidence>
<dbReference type="STRING" id="1198029.A0A1U7LUH0"/>
<evidence type="ECO:0000256" key="1">
    <source>
        <dbReference type="ARBA" id="ARBA00004123"/>
    </source>
</evidence>
<feature type="domain" description="Mediator complex subunit Med1" evidence="9">
    <location>
        <begin position="48"/>
        <end position="154"/>
    </location>
</feature>
<dbReference type="OrthoDB" id="5310959at2759"/>
<evidence type="ECO:0000256" key="6">
    <source>
        <dbReference type="ARBA" id="ARBA00023242"/>
    </source>
</evidence>
<dbReference type="GO" id="GO:0003712">
    <property type="term" value="F:transcription coregulator activity"/>
    <property type="evidence" value="ECO:0007669"/>
    <property type="project" value="InterPro"/>
</dbReference>
<reference evidence="10 11" key="1">
    <citation type="submission" date="2016-04" db="EMBL/GenBank/DDBJ databases">
        <title>Evolutionary innovation and constraint leading to complex multicellularity in the Ascomycota.</title>
        <authorList>
            <person name="Cisse O."/>
            <person name="Nguyen A."/>
            <person name="Hewitt D.A."/>
            <person name="Jedd G."/>
            <person name="Stajich J.E."/>
        </authorList>
    </citation>
    <scope>NUCLEOTIDE SEQUENCE [LARGE SCALE GENOMIC DNA]</scope>
    <source>
        <strain evidence="10 11">DAH-3</strain>
    </source>
</reference>
<gene>
    <name evidence="10" type="ORF">NEOLI_004871</name>
</gene>
<evidence type="ECO:0000259" key="9">
    <source>
        <dbReference type="Pfam" id="PF10744"/>
    </source>
</evidence>